<keyword evidence="2" id="KW-0436">Ligase</keyword>
<organism evidence="6 7">
    <name type="scientific">Sphaerulina musiva (strain SO2202)</name>
    <name type="common">Poplar stem canker fungus</name>
    <name type="synonym">Septoria musiva</name>
    <dbReference type="NCBI Taxonomy" id="692275"/>
    <lineage>
        <taxon>Eukaryota</taxon>
        <taxon>Fungi</taxon>
        <taxon>Dikarya</taxon>
        <taxon>Ascomycota</taxon>
        <taxon>Pezizomycotina</taxon>
        <taxon>Dothideomycetes</taxon>
        <taxon>Dothideomycetidae</taxon>
        <taxon>Mycosphaerellales</taxon>
        <taxon>Mycosphaerellaceae</taxon>
        <taxon>Sphaerulina</taxon>
    </lineage>
</organism>
<feature type="domain" description="AMP-binding enzyme C-terminal" evidence="5">
    <location>
        <begin position="492"/>
        <end position="570"/>
    </location>
</feature>
<evidence type="ECO:0000259" key="4">
    <source>
        <dbReference type="Pfam" id="PF00501"/>
    </source>
</evidence>
<keyword evidence="7" id="KW-1185">Reference proteome</keyword>
<evidence type="ECO:0000259" key="5">
    <source>
        <dbReference type="Pfam" id="PF13193"/>
    </source>
</evidence>
<proteinExistence type="inferred from homology"/>
<feature type="domain" description="AMP-dependent synthetase/ligase" evidence="4">
    <location>
        <begin position="39"/>
        <end position="436"/>
    </location>
</feature>
<reference evidence="6 7" key="1">
    <citation type="journal article" date="2012" name="PLoS Pathog.">
        <title>Diverse lifestyles and strategies of plant pathogenesis encoded in the genomes of eighteen Dothideomycetes fungi.</title>
        <authorList>
            <person name="Ohm R.A."/>
            <person name="Feau N."/>
            <person name="Henrissat B."/>
            <person name="Schoch C.L."/>
            <person name="Horwitz B.A."/>
            <person name="Barry K.W."/>
            <person name="Condon B.J."/>
            <person name="Copeland A.C."/>
            <person name="Dhillon B."/>
            <person name="Glaser F."/>
            <person name="Hesse C.N."/>
            <person name="Kosti I."/>
            <person name="LaButti K."/>
            <person name="Lindquist E.A."/>
            <person name="Lucas S."/>
            <person name="Salamov A.A."/>
            <person name="Bradshaw R.E."/>
            <person name="Ciuffetti L."/>
            <person name="Hamelin R.C."/>
            <person name="Kema G.H.J."/>
            <person name="Lawrence C."/>
            <person name="Scott J.A."/>
            <person name="Spatafora J.W."/>
            <person name="Turgeon B.G."/>
            <person name="de Wit P.J.G.M."/>
            <person name="Zhong S."/>
            <person name="Goodwin S.B."/>
            <person name="Grigoriev I.V."/>
        </authorList>
    </citation>
    <scope>NUCLEOTIDE SEQUENCE [LARGE SCALE GENOMIC DNA]</scope>
    <source>
        <strain evidence="6 7">SO2202</strain>
    </source>
</reference>
<gene>
    <name evidence="6" type="ORF">SEPMUDRAFT_40687</name>
</gene>
<feature type="non-terminal residue" evidence="6">
    <location>
        <position position="584"/>
    </location>
</feature>
<dbReference type="Pfam" id="PF00501">
    <property type="entry name" value="AMP-binding"/>
    <property type="match status" value="1"/>
</dbReference>
<dbReference type="GeneID" id="27905932"/>
<dbReference type="InterPro" id="IPR000873">
    <property type="entry name" value="AMP-dep_synth/lig_dom"/>
</dbReference>
<dbReference type="Proteomes" id="UP000016931">
    <property type="component" value="Unassembled WGS sequence"/>
</dbReference>
<dbReference type="InterPro" id="IPR042099">
    <property type="entry name" value="ANL_N_sf"/>
</dbReference>
<dbReference type="InterPro" id="IPR045851">
    <property type="entry name" value="AMP-bd_C_sf"/>
</dbReference>
<dbReference type="OrthoDB" id="10253115at2759"/>
<dbReference type="PANTHER" id="PTHR43201:SF30">
    <property type="entry name" value="AMP-DEPENDENT SYNTHETASE_LIGASE DOMAIN-CONTAINING PROTEIN"/>
    <property type="match status" value="1"/>
</dbReference>
<dbReference type="FunFam" id="3.30.300.30:FF:000008">
    <property type="entry name" value="2,3-dihydroxybenzoate-AMP ligase"/>
    <property type="match status" value="1"/>
</dbReference>
<protein>
    <submittedName>
        <fullName evidence="6">AMP-binding enzyme</fullName>
    </submittedName>
</protein>
<evidence type="ECO:0000313" key="6">
    <source>
        <dbReference type="EMBL" id="EMF14791.1"/>
    </source>
</evidence>
<name>M3C3D3_SPHMS</name>
<dbReference type="STRING" id="692275.M3C3D3"/>
<dbReference type="AlphaFoldDB" id="M3C3D3"/>
<dbReference type="PANTHER" id="PTHR43201">
    <property type="entry name" value="ACYL-COA SYNTHETASE"/>
    <property type="match status" value="1"/>
</dbReference>
<evidence type="ECO:0000256" key="2">
    <source>
        <dbReference type="ARBA" id="ARBA00022598"/>
    </source>
</evidence>
<dbReference type="PROSITE" id="PS00455">
    <property type="entry name" value="AMP_BINDING"/>
    <property type="match status" value="1"/>
</dbReference>
<dbReference type="OMA" id="QSHIRSE"/>
<dbReference type="GO" id="GO:0031956">
    <property type="term" value="F:medium-chain fatty acid-CoA ligase activity"/>
    <property type="evidence" value="ECO:0007669"/>
    <property type="project" value="TreeGrafter"/>
</dbReference>
<evidence type="ECO:0000313" key="7">
    <source>
        <dbReference type="Proteomes" id="UP000016931"/>
    </source>
</evidence>
<feature type="region of interest" description="Disordered" evidence="3">
    <location>
        <begin position="1"/>
        <end position="21"/>
    </location>
</feature>
<dbReference type="Gene3D" id="3.30.300.30">
    <property type="match status" value="1"/>
</dbReference>
<dbReference type="GO" id="GO:0006631">
    <property type="term" value="P:fatty acid metabolic process"/>
    <property type="evidence" value="ECO:0007669"/>
    <property type="project" value="TreeGrafter"/>
</dbReference>
<dbReference type="RefSeq" id="XP_016762912.1">
    <property type="nucleotide sequence ID" value="XM_016908795.1"/>
</dbReference>
<sequence>MKTQEDICSPPRPKLHRVDSPLETADDGPLFECSLAEAFTATAEKFPNHTAIIDEECRRESTFREVDSFAKSIAAGLQARGIRKGDRVATSLGNTLEGCVSILACYKLGAIAVPLNPSYKPAQVIGALNHVTAACLIISAEANLPFRRPASTIPTLEAFVDDLYVEKISSRAVPSLEHVIIVDNSCGRIDTTPFKSLICWNTLLTGQEELSDNAVSKDDVALIQFTSGTTSAPKGACLTNRNLVNIAINMGRRLNYTEQDTVCCPTPLFHVSGTTLGLAISQCFGATLVFPSEAFNTAATVEALRTQKCTAVYGVPTMYVAMLEYISQSHIRSEDFKQLRTGIISGAPVHASLLRKVHDVLYLPELAVCWGMSETAGAATMSHPYDPSVKRVTSVGRTLPHTQVRVVSRDDPLRVLPVGERGELVVAGYLLMKGYWNDPAATAAAQIYDPVSNEIWMRTGDEGVQDADGFFQVTGRIKDVIIRGGENIHPAEIESILVEHARVMDASVVGIPDEKYGEIVGAFVVLNDASGASTSMKQELQEWVGGKLGKTWVPREVFVVEDLPKTASGKVQKFELREKAKGLL</sequence>
<dbReference type="Pfam" id="PF13193">
    <property type="entry name" value="AMP-binding_C"/>
    <property type="match status" value="1"/>
</dbReference>
<comment type="similarity">
    <text evidence="1">Belongs to the ATP-dependent AMP-binding enzyme family.</text>
</comment>
<evidence type="ECO:0000256" key="1">
    <source>
        <dbReference type="ARBA" id="ARBA00006432"/>
    </source>
</evidence>
<dbReference type="eggNOG" id="KOG1177">
    <property type="taxonomic scope" value="Eukaryota"/>
</dbReference>
<dbReference type="InterPro" id="IPR020845">
    <property type="entry name" value="AMP-binding_CS"/>
</dbReference>
<evidence type="ECO:0000256" key="3">
    <source>
        <dbReference type="SAM" id="MobiDB-lite"/>
    </source>
</evidence>
<dbReference type="Gene3D" id="3.40.50.12780">
    <property type="entry name" value="N-terminal domain of ligase-like"/>
    <property type="match status" value="1"/>
</dbReference>
<dbReference type="InterPro" id="IPR025110">
    <property type="entry name" value="AMP-bd_C"/>
</dbReference>
<accession>M3C3D3</accession>
<dbReference type="HOGENOM" id="CLU_000022_59_7_1"/>
<dbReference type="EMBL" id="KB456262">
    <property type="protein sequence ID" value="EMF14791.1"/>
    <property type="molecule type" value="Genomic_DNA"/>
</dbReference>
<dbReference type="SUPFAM" id="SSF56801">
    <property type="entry name" value="Acetyl-CoA synthetase-like"/>
    <property type="match status" value="1"/>
</dbReference>